<sequence>MTFITSRCALAAAVALCFAAPAQAQSDTVVITGSRFASDPSLLPIGATTISAAEIRNAGVSSVNEAIRKIGGVYGRQSLIGSPDDFSLDLRGFGTNGDQNAVIVLDGVRLNENELASPILSNIPIDMVEHIDIMRGGASVLYGEGATGGVINIVTRRPRAGEHSGNVFAELGQFNSGEARASVVQSFDGFAIDASAGHQRTDNYRDNADFKQSRFNGGVQFNGDFGRMSLRADIARQDQRFAGSLSEAEFQANPRMSTSPDDFGKLNSDRYTAAWDKKVGAFDLAAELSHRKRDMDATYVSSFGTYQYAATSKQTQFSPRLRHLGQFDGLLNELVTGFDFAHWNRVTNALADTTQRSKALYVRDEVKFAGPQQFRLAGGVRRELFDKDSVDTSGFGSNYNVKQSHNAWEVQGSMLAAPGLTAWAKFGQSYRVANADENGFTLLPNKPLETQTSHDAELGLGYAQGAAKIDARIFRARLENEIYFAKVGPFSVNTNLDPTQRKGFELDGSYRFAKEWQLQGHLQMVDAEFRSGPNAGRELALVPKNIVTVRLAWLPADGQSADIGVQRVGKQRYGGDFDNSCDARMPAYTTVDGRYARKFGQWELALTALNMFDKEHYSQAFSCRGGIYPDNGRQLKVSARYDF</sequence>
<dbReference type="InterPro" id="IPR039426">
    <property type="entry name" value="TonB-dep_rcpt-like"/>
</dbReference>
<dbReference type="PROSITE" id="PS52016">
    <property type="entry name" value="TONB_DEPENDENT_REC_3"/>
    <property type="match status" value="1"/>
</dbReference>
<dbReference type="InterPro" id="IPR012910">
    <property type="entry name" value="Plug_dom"/>
</dbReference>
<evidence type="ECO:0000256" key="6">
    <source>
        <dbReference type="ARBA" id="ARBA00023077"/>
    </source>
</evidence>
<dbReference type="Pfam" id="PF07715">
    <property type="entry name" value="Plug"/>
    <property type="match status" value="1"/>
</dbReference>
<evidence type="ECO:0000313" key="16">
    <source>
        <dbReference type="Proteomes" id="UP000472320"/>
    </source>
</evidence>
<dbReference type="OrthoDB" id="9790771at2"/>
<gene>
    <name evidence="15" type="ORF">GM658_08555</name>
</gene>
<feature type="domain" description="TonB-dependent receptor plug" evidence="14">
    <location>
        <begin position="44"/>
        <end position="150"/>
    </location>
</feature>
<dbReference type="InterPro" id="IPR037066">
    <property type="entry name" value="Plug_dom_sf"/>
</dbReference>
<evidence type="ECO:0000259" key="13">
    <source>
        <dbReference type="Pfam" id="PF00593"/>
    </source>
</evidence>
<proteinExistence type="inferred from homology"/>
<dbReference type="Gene3D" id="2.40.170.20">
    <property type="entry name" value="TonB-dependent receptor, beta-barrel domain"/>
    <property type="match status" value="1"/>
</dbReference>
<name>A0A6L6QEI0_9BURK</name>
<dbReference type="InterPro" id="IPR036942">
    <property type="entry name" value="Beta-barrel_TonB_sf"/>
</dbReference>
<evidence type="ECO:0000256" key="5">
    <source>
        <dbReference type="ARBA" id="ARBA00022692"/>
    </source>
</evidence>
<dbReference type="InterPro" id="IPR000531">
    <property type="entry name" value="Beta-barrel_TonB"/>
</dbReference>
<dbReference type="GO" id="GO:0015344">
    <property type="term" value="F:siderophore uptake transmembrane transporter activity"/>
    <property type="evidence" value="ECO:0007669"/>
    <property type="project" value="TreeGrafter"/>
</dbReference>
<keyword evidence="7 10" id="KW-0472">Membrane</keyword>
<evidence type="ECO:0000256" key="7">
    <source>
        <dbReference type="ARBA" id="ARBA00023136"/>
    </source>
</evidence>
<dbReference type="Proteomes" id="UP000472320">
    <property type="component" value="Unassembled WGS sequence"/>
</dbReference>
<comment type="similarity">
    <text evidence="2 10 11">Belongs to the TonB-dependent receptor family.</text>
</comment>
<dbReference type="Pfam" id="PF00593">
    <property type="entry name" value="TonB_dep_Rec_b-barrel"/>
    <property type="match status" value="1"/>
</dbReference>
<protein>
    <submittedName>
        <fullName evidence="15">TonB-dependent receptor</fullName>
    </submittedName>
</protein>
<dbReference type="RefSeq" id="WP_155453596.1">
    <property type="nucleotide sequence ID" value="NZ_WNKX01000005.1"/>
</dbReference>
<evidence type="ECO:0000256" key="4">
    <source>
        <dbReference type="ARBA" id="ARBA00022452"/>
    </source>
</evidence>
<keyword evidence="4 10" id="KW-1134">Transmembrane beta strand</keyword>
<feature type="domain" description="TonB-dependent receptor-like beta-barrel" evidence="13">
    <location>
        <begin position="198"/>
        <end position="610"/>
    </location>
</feature>
<dbReference type="GO" id="GO:0009279">
    <property type="term" value="C:cell outer membrane"/>
    <property type="evidence" value="ECO:0007669"/>
    <property type="project" value="UniProtKB-SubCell"/>
</dbReference>
<dbReference type="PANTHER" id="PTHR30069">
    <property type="entry name" value="TONB-DEPENDENT OUTER MEMBRANE RECEPTOR"/>
    <property type="match status" value="1"/>
</dbReference>
<evidence type="ECO:0000256" key="8">
    <source>
        <dbReference type="ARBA" id="ARBA00023170"/>
    </source>
</evidence>
<keyword evidence="8 15" id="KW-0675">Receptor</keyword>
<dbReference type="EMBL" id="WNKX01000005">
    <property type="protein sequence ID" value="MTW10655.1"/>
    <property type="molecule type" value="Genomic_DNA"/>
</dbReference>
<comment type="caution">
    <text evidence="15">The sequence shown here is derived from an EMBL/GenBank/DDBJ whole genome shotgun (WGS) entry which is preliminary data.</text>
</comment>
<dbReference type="Gene3D" id="2.170.130.10">
    <property type="entry name" value="TonB-dependent receptor, plug domain"/>
    <property type="match status" value="1"/>
</dbReference>
<evidence type="ECO:0000256" key="11">
    <source>
        <dbReference type="RuleBase" id="RU003357"/>
    </source>
</evidence>
<keyword evidence="16" id="KW-1185">Reference proteome</keyword>
<organism evidence="15 16">
    <name type="scientific">Massilia eburnea</name>
    <dbReference type="NCBI Taxonomy" id="1776165"/>
    <lineage>
        <taxon>Bacteria</taxon>
        <taxon>Pseudomonadati</taxon>
        <taxon>Pseudomonadota</taxon>
        <taxon>Betaproteobacteria</taxon>
        <taxon>Burkholderiales</taxon>
        <taxon>Oxalobacteraceae</taxon>
        <taxon>Telluria group</taxon>
        <taxon>Massilia</taxon>
    </lineage>
</organism>
<evidence type="ECO:0000256" key="9">
    <source>
        <dbReference type="ARBA" id="ARBA00023237"/>
    </source>
</evidence>
<keyword evidence="6 11" id="KW-0798">TonB box</keyword>
<feature type="signal peptide" evidence="12">
    <location>
        <begin position="1"/>
        <end position="24"/>
    </location>
</feature>
<dbReference type="CDD" id="cd01347">
    <property type="entry name" value="ligand_gated_channel"/>
    <property type="match status" value="1"/>
</dbReference>
<keyword evidence="5 10" id="KW-0812">Transmembrane</keyword>
<dbReference type="AlphaFoldDB" id="A0A6L6QEI0"/>
<keyword evidence="3 10" id="KW-0813">Transport</keyword>
<dbReference type="SUPFAM" id="SSF56935">
    <property type="entry name" value="Porins"/>
    <property type="match status" value="1"/>
</dbReference>
<keyword evidence="12" id="KW-0732">Signal</keyword>
<evidence type="ECO:0000256" key="3">
    <source>
        <dbReference type="ARBA" id="ARBA00022448"/>
    </source>
</evidence>
<keyword evidence="9 10" id="KW-0998">Cell outer membrane</keyword>
<reference evidence="15 16" key="1">
    <citation type="submission" date="2019-11" db="EMBL/GenBank/DDBJ databases">
        <title>Type strains purchased from KCTC, JCM and DSMZ.</title>
        <authorList>
            <person name="Lu H."/>
        </authorList>
    </citation>
    <scope>NUCLEOTIDE SEQUENCE [LARGE SCALE GENOMIC DNA]</scope>
    <source>
        <strain evidence="15 16">JCM 31587</strain>
    </source>
</reference>
<evidence type="ECO:0000256" key="10">
    <source>
        <dbReference type="PROSITE-ProRule" id="PRU01360"/>
    </source>
</evidence>
<evidence type="ECO:0000256" key="1">
    <source>
        <dbReference type="ARBA" id="ARBA00004571"/>
    </source>
</evidence>
<dbReference type="PANTHER" id="PTHR30069:SF27">
    <property type="entry name" value="BLL4766 PROTEIN"/>
    <property type="match status" value="1"/>
</dbReference>
<accession>A0A6L6QEI0</accession>
<evidence type="ECO:0000256" key="12">
    <source>
        <dbReference type="SAM" id="SignalP"/>
    </source>
</evidence>
<evidence type="ECO:0000259" key="14">
    <source>
        <dbReference type="Pfam" id="PF07715"/>
    </source>
</evidence>
<dbReference type="GO" id="GO:0044718">
    <property type="term" value="P:siderophore transmembrane transport"/>
    <property type="evidence" value="ECO:0007669"/>
    <property type="project" value="TreeGrafter"/>
</dbReference>
<evidence type="ECO:0000313" key="15">
    <source>
        <dbReference type="EMBL" id="MTW10655.1"/>
    </source>
</evidence>
<evidence type="ECO:0000256" key="2">
    <source>
        <dbReference type="ARBA" id="ARBA00009810"/>
    </source>
</evidence>
<feature type="chain" id="PRO_5026859091" evidence="12">
    <location>
        <begin position="25"/>
        <end position="643"/>
    </location>
</feature>
<comment type="subcellular location">
    <subcellularLocation>
        <location evidence="1 10">Cell outer membrane</location>
        <topology evidence="1 10">Multi-pass membrane protein</topology>
    </subcellularLocation>
</comment>